<proteinExistence type="predicted"/>
<dbReference type="EMBL" id="MU266655">
    <property type="protein sequence ID" value="KAH7919492.1"/>
    <property type="molecule type" value="Genomic_DNA"/>
</dbReference>
<organism evidence="1 2">
    <name type="scientific">Leucogyrophana mollusca</name>
    <dbReference type="NCBI Taxonomy" id="85980"/>
    <lineage>
        <taxon>Eukaryota</taxon>
        <taxon>Fungi</taxon>
        <taxon>Dikarya</taxon>
        <taxon>Basidiomycota</taxon>
        <taxon>Agaricomycotina</taxon>
        <taxon>Agaricomycetes</taxon>
        <taxon>Agaricomycetidae</taxon>
        <taxon>Boletales</taxon>
        <taxon>Boletales incertae sedis</taxon>
        <taxon>Leucogyrophana</taxon>
    </lineage>
</organism>
<comment type="caution">
    <text evidence="1">The sequence shown here is derived from an EMBL/GenBank/DDBJ whole genome shotgun (WGS) entry which is preliminary data.</text>
</comment>
<evidence type="ECO:0000313" key="1">
    <source>
        <dbReference type="EMBL" id="KAH7919492.1"/>
    </source>
</evidence>
<protein>
    <submittedName>
        <fullName evidence="1">Uncharacterized protein</fullName>
    </submittedName>
</protein>
<keyword evidence="2" id="KW-1185">Reference proteome</keyword>
<accession>A0ACB8B1H2</accession>
<name>A0ACB8B1H2_9AGAM</name>
<dbReference type="Proteomes" id="UP000790709">
    <property type="component" value="Unassembled WGS sequence"/>
</dbReference>
<gene>
    <name evidence="1" type="ORF">BV22DRAFT_1199458</name>
</gene>
<sequence>MAQFVNPQQLMHNPSGPDTATHPSSLHTDMPPYFLLPDGKRLVRLPRAMLFTPAQKSTSAITFSASGFPGVRVKDVLRATVLVDEPSDRVFEHHGWRTTNIALEWPGYDPRPVNDPGHLRLPAIVDGAPITRNQLAGEICSLLWMYKNKVSGRPVTRGFERWAFSPNATHVSDIWLLSLHHYRNVWIPEFYVRDRALSI</sequence>
<reference evidence="1" key="1">
    <citation type="journal article" date="2021" name="New Phytol.">
        <title>Evolutionary innovations through gain and loss of genes in the ectomycorrhizal Boletales.</title>
        <authorList>
            <person name="Wu G."/>
            <person name="Miyauchi S."/>
            <person name="Morin E."/>
            <person name="Kuo A."/>
            <person name="Drula E."/>
            <person name="Varga T."/>
            <person name="Kohler A."/>
            <person name="Feng B."/>
            <person name="Cao Y."/>
            <person name="Lipzen A."/>
            <person name="Daum C."/>
            <person name="Hundley H."/>
            <person name="Pangilinan J."/>
            <person name="Johnson J."/>
            <person name="Barry K."/>
            <person name="LaButti K."/>
            <person name="Ng V."/>
            <person name="Ahrendt S."/>
            <person name="Min B."/>
            <person name="Choi I.G."/>
            <person name="Park H."/>
            <person name="Plett J.M."/>
            <person name="Magnuson J."/>
            <person name="Spatafora J.W."/>
            <person name="Nagy L.G."/>
            <person name="Henrissat B."/>
            <person name="Grigoriev I.V."/>
            <person name="Yang Z.L."/>
            <person name="Xu J."/>
            <person name="Martin F.M."/>
        </authorList>
    </citation>
    <scope>NUCLEOTIDE SEQUENCE</scope>
    <source>
        <strain evidence="1">KUC20120723A-06</strain>
    </source>
</reference>
<evidence type="ECO:0000313" key="2">
    <source>
        <dbReference type="Proteomes" id="UP000790709"/>
    </source>
</evidence>